<keyword evidence="1 3" id="KW-0238">DNA-binding</keyword>
<dbReference type="InterPro" id="IPR011006">
    <property type="entry name" value="CheY-like_superfamily"/>
</dbReference>
<dbReference type="PANTHER" id="PTHR48111">
    <property type="entry name" value="REGULATOR OF RPOS"/>
    <property type="match status" value="1"/>
</dbReference>
<evidence type="ECO:0000259" key="4">
    <source>
        <dbReference type="PROSITE" id="PS50110"/>
    </source>
</evidence>
<dbReference type="SUPFAM" id="SSF52172">
    <property type="entry name" value="CheY-like"/>
    <property type="match status" value="1"/>
</dbReference>
<dbReference type="Proteomes" id="UP000637002">
    <property type="component" value="Unassembled WGS sequence"/>
</dbReference>
<dbReference type="Gene3D" id="6.10.250.690">
    <property type="match status" value="1"/>
</dbReference>
<sequence>MRVLLVEDEPEMAAALRAALHRHDIVLDHVATLAEAEEALAGPLHDAVLLDRQLPDGDGLALLARLRGQEGAARTPVIVLTARGDTPDRVAGLDAGADDYVAKPFAVEELLARLRAVLRRPGAVAARVLRVGRLSFDQDNREASVDGRRLDLPRRELLVLETLARRAGRTVMRSALEDAVYGFADEVQSNALDAHVSRLRRKLADAEAAVEIHGIRGVGYLMRAA</sequence>
<evidence type="ECO:0000256" key="3">
    <source>
        <dbReference type="PROSITE-ProRule" id="PRU01091"/>
    </source>
</evidence>
<evidence type="ECO:0000313" key="6">
    <source>
        <dbReference type="EMBL" id="GGC59419.1"/>
    </source>
</evidence>
<dbReference type="SMART" id="SM00448">
    <property type="entry name" value="REC"/>
    <property type="match status" value="1"/>
</dbReference>
<dbReference type="GO" id="GO:0006355">
    <property type="term" value="P:regulation of DNA-templated transcription"/>
    <property type="evidence" value="ECO:0007669"/>
    <property type="project" value="InterPro"/>
</dbReference>
<dbReference type="InterPro" id="IPR001789">
    <property type="entry name" value="Sig_transdc_resp-reg_receiver"/>
</dbReference>
<protein>
    <submittedName>
        <fullName evidence="6">DNA-binding response regulator</fullName>
    </submittedName>
</protein>
<keyword evidence="2" id="KW-0597">Phosphoprotein</keyword>
<dbReference type="InterPro" id="IPR016032">
    <property type="entry name" value="Sig_transdc_resp-reg_C-effctor"/>
</dbReference>
<organism evidence="6 7">
    <name type="scientific">Chelatococcus reniformis</name>
    <dbReference type="NCBI Taxonomy" id="1494448"/>
    <lineage>
        <taxon>Bacteria</taxon>
        <taxon>Pseudomonadati</taxon>
        <taxon>Pseudomonadota</taxon>
        <taxon>Alphaproteobacteria</taxon>
        <taxon>Hyphomicrobiales</taxon>
        <taxon>Chelatococcaceae</taxon>
        <taxon>Chelatococcus</taxon>
    </lineage>
</organism>
<feature type="modified residue" description="4-aspartylphosphate" evidence="2">
    <location>
        <position position="51"/>
    </location>
</feature>
<dbReference type="EMBL" id="BMGG01000003">
    <property type="protein sequence ID" value="GGC59419.1"/>
    <property type="molecule type" value="Genomic_DNA"/>
</dbReference>
<dbReference type="AlphaFoldDB" id="A0A916U4S6"/>
<dbReference type="Pfam" id="PF00486">
    <property type="entry name" value="Trans_reg_C"/>
    <property type="match status" value="1"/>
</dbReference>
<dbReference type="SUPFAM" id="SSF46894">
    <property type="entry name" value="C-terminal effector domain of the bipartite response regulators"/>
    <property type="match status" value="1"/>
</dbReference>
<dbReference type="RefSeq" id="WP_188608805.1">
    <property type="nucleotide sequence ID" value="NZ_BMGG01000003.1"/>
</dbReference>
<dbReference type="InterPro" id="IPR036388">
    <property type="entry name" value="WH-like_DNA-bd_sf"/>
</dbReference>
<feature type="DNA-binding region" description="OmpR/PhoB-type" evidence="3">
    <location>
        <begin position="126"/>
        <end position="224"/>
    </location>
</feature>
<dbReference type="Gene3D" id="1.10.10.10">
    <property type="entry name" value="Winged helix-like DNA-binding domain superfamily/Winged helix DNA-binding domain"/>
    <property type="match status" value="1"/>
</dbReference>
<dbReference type="PANTHER" id="PTHR48111:SF36">
    <property type="entry name" value="TRANSCRIPTIONAL REGULATORY PROTEIN CUTR"/>
    <property type="match status" value="1"/>
</dbReference>
<dbReference type="GO" id="GO:0000156">
    <property type="term" value="F:phosphorelay response regulator activity"/>
    <property type="evidence" value="ECO:0007669"/>
    <property type="project" value="TreeGrafter"/>
</dbReference>
<dbReference type="CDD" id="cd00383">
    <property type="entry name" value="trans_reg_C"/>
    <property type="match status" value="1"/>
</dbReference>
<reference evidence="6" key="2">
    <citation type="submission" date="2020-09" db="EMBL/GenBank/DDBJ databases">
        <authorList>
            <person name="Sun Q."/>
            <person name="Zhou Y."/>
        </authorList>
    </citation>
    <scope>NUCLEOTIDE SEQUENCE</scope>
    <source>
        <strain evidence="6">CGMCC 1.12919</strain>
    </source>
</reference>
<name>A0A916U4S6_9HYPH</name>
<evidence type="ECO:0000259" key="5">
    <source>
        <dbReference type="PROSITE" id="PS51755"/>
    </source>
</evidence>
<proteinExistence type="predicted"/>
<feature type="domain" description="OmpR/PhoB-type" evidence="5">
    <location>
        <begin position="126"/>
        <end position="224"/>
    </location>
</feature>
<dbReference type="PROSITE" id="PS51755">
    <property type="entry name" value="OMPR_PHOB"/>
    <property type="match status" value="1"/>
</dbReference>
<dbReference type="Gene3D" id="3.40.50.2300">
    <property type="match status" value="1"/>
</dbReference>
<evidence type="ECO:0000256" key="2">
    <source>
        <dbReference type="PROSITE-ProRule" id="PRU00169"/>
    </source>
</evidence>
<reference evidence="6" key="1">
    <citation type="journal article" date="2014" name="Int. J. Syst. Evol. Microbiol.">
        <title>Complete genome sequence of Corynebacterium casei LMG S-19264T (=DSM 44701T), isolated from a smear-ripened cheese.</title>
        <authorList>
            <consortium name="US DOE Joint Genome Institute (JGI-PGF)"/>
            <person name="Walter F."/>
            <person name="Albersmeier A."/>
            <person name="Kalinowski J."/>
            <person name="Ruckert C."/>
        </authorList>
    </citation>
    <scope>NUCLEOTIDE SEQUENCE</scope>
    <source>
        <strain evidence="6">CGMCC 1.12919</strain>
    </source>
</reference>
<gene>
    <name evidence="6" type="ORF">GCM10010994_17710</name>
</gene>
<dbReference type="PROSITE" id="PS50110">
    <property type="entry name" value="RESPONSE_REGULATORY"/>
    <property type="match status" value="1"/>
</dbReference>
<keyword evidence="7" id="KW-1185">Reference proteome</keyword>
<dbReference type="Pfam" id="PF00072">
    <property type="entry name" value="Response_reg"/>
    <property type="match status" value="1"/>
</dbReference>
<evidence type="ECO:0000313" key="7">
    <source>
        <dbReference type="Proteomes" id="UP000637002"/>
    </source>
</evidence>
<dbReference type="InterPro" id="IPR039420">
    <property type="entry name" value="WalR-like"/>
</dbReference>
<feature type="domain" description="Response regulatory" evidence="4">
    <location>
        <begin position="2"/>
        <end position="118"/>
    </location>
</feature>
<dbReference type="InterPro" id="IPR001867">
    <property type="entry name" value="OmpR/PhoB-type_DNA-bd"/>
</dbReference>
<dbReference type="GO" id="GO:0032993">
    <property type="term" value="C:protein-DNA complex"/>
    <property type="evidence" value="ECO:0007669"/>
    <property type="project" value="TreeGrafter"/>
</dbReference>
<accession>A0A916U4S6</accession>
<dbReference type="GO" id="GO:0005829">
    <property type="term" value="C:cytosol"/>
    <property type="evidence" value="ECO:0007669"/>
    <property type="project" value="TreeGrafter"/>
</dbReference>
<evidence type="ECO:0000256" key="1">
    <source>
        <dbReference type="ARBA" id="ARBA00023125"/>
    </source>
</evidence>
<dbReference type="GO" id="GO:0000976">
    <property type="term" value="F:transcription cis-regulatory region binding"/>
    <property type="evidence" value="ECO:0007669"/>
    <property type="project" value="TreeGrafter"/>
</dbReference>
<comment type="caution">
    <text evidence="6">The sequence shown here is derived from an EMBL/GenBank/DDBJ whole genome shotgun (WGS) entry which is preliminary data.</text>
</comment>
<dbReference type="SMART" id="SM00862">
    <property type="entry name" value="Trans_reg_C"/>
    <property type="match status" value="1"/>
</dbReference>